<sequence>MLQISNIKKSFNKNTVNENILFDNLSITINDGDFITLIGSNGAGKSTLLNIISGNTNLDEGSILLNNKSIESLPEYKRTKFIGRVFQNPSSGIAPSMTVLENLTMANSKNKRFNLSFGVTKKDRELFKNILSNHSLGLEEKLDVKVGMLSGGQRQALSLVMATLSKPALLLLDEHTAALDPSMSEKVLNITNSIIKDNTITTLMVTHDLNQAISLGNRLIMLHRGKVVIDISGEDKKSLTIEKLLGYFKNISDIGLLSDRSLFS</sequence>
<keyword evidence="9" id="KW-1185">Reference proteome</keyword>
<evidence type="ECO:0000256" key="4">
    <source>
        <dbReference type="ARBA" id="ARBA00022741"/>
    </source>
</evidence>
<protein>
    <submittedName>
        <fullName evidence="8">ABC transporter ATP-binding protein</fullName>
    </submittedName>
</protein>
<evidence type="ECO:0000256" key="3">
    <source>
        <dbReference type="ARBA" id="ARBA00022475"/>
    </source>
</evidence>
<comment type="subcellular location">
    <subcellularLocation>
        <location evidence="1">Cell membrane</location>
        <topology evidence="1">Peripheral membrane protein</topology>
    </subcellularLocation>
</comment>
<organism evidence="8 9">
    <name type="scientific">Clostridium zeae</name>
    <dbReference type="NCBI Taxonomy" id="2759022"/>
    <lineage>
        <taxon>Bacteria</taxon>
        <taxon>Bacillati</taxon>
        <taxon>Bacillota</taxon>
        <taxon>Clostridia</taxon>
        <taxon>Eubacteriales</taxon>
        <taxon>Clostridiaceae</taxon>
        <taxon>Clostridium</taxon>
    </lineage>
</organism>
<dbReference type="PROSITE" id="PS00211">
    <property type="entry name" value="ABC_TRANSPORTER_1"/>
    <property type="match status" value="1"/>
</dbReference>
<dbReference type="SUPFAM" id="SSF52540">
    <property type="entry name" value="P-loop containing nucleoside triphosphate hydrolases"/>
    <property type="match status" value="1"/>
</dbReference>
<keyword evidence="5 8" id="KW-0067">ATP-binding</keyword>
<dbReference type="PANTHER" id="PTHR42788:SF7">
    <property type="entry name" value="NITRATE ABC TRANSPORTER ATP-BINDING PROTEIN"/>
    <property type="match status" value="1"/>
</dbReference>
<accession>A0ABQ1EJ41</accession>
<dbReference type="GO" id="GO:0005524">
    <property type="term" value="F:ATP binding"/>
    <property type="evidence" value="ECO:0007669"/>
    <property type="project" value="UniProtKB-KW"/>
</dbReference>
<proteinExistence type="predicted"/>
<evidence type="ECO:0000256" key="5">
    <source>
        <dbReference type="ARBA" id="ARBA00022840"/>
    </source>
</evidence>
<name>A0ABQ1EJ41_9CLOT</name>
<evidence type="ECO:0000256" key="6">
    <source>
        <dbReference type="ARBA" id="ARBA00023136"/>
    </source>
</evidence>
<keyword evidence="4" id="KW-0547">Nucleotide-binding</keyword>
<dbReference type="InterPro" id="IPR003593">
    <property type="entry name" value="AAA+_ATPase"/>
</dbReference>
<evidence type="ECO:0000313" key="8">
    <source>
        <dbReference type="EMBL" id="GFZ34518.1"/>
    </source>
</evidence>
<evidence type="ECO:0000313" key="9">
    <source>
        <dbReference type="Proteomes" id="UP000663802"/>
    </source>
</evidence>
<dbReference type="PANTHER" id="PTHR42788">
    <property type="entry name" value="TAURINE IMPORT ATP-BINDING PROTEIN-RELATED"/>
    <property type="match status" value="1"/>
</dbReference>
<dbReference type="RefSeq" id="WP_206873004.1">
    <property type="nucleotide sequence ID" value="NZ_BMBA01000013.1"/>
</dbReference>
<dbReference type="InterPro" id="IPR003439">
    <property type="entry name" value="ABC_transporter-like_ATP-bd"/>
</dbReference>
<keyword evidence="6" id="KW-0472">Membrane</keyword>
<dbReference type="PROSITE" id="PS50893">
    <property type="entry name" value="ABC_TRANSPORTER_2"/>
    <property type="match status" value="1"/>
</dbReference>
<dbReference type="EMBL" id="BMBA01000013">
    <property type="protein sequence ID" value="GFZ34518.1"/>
    <property type="molecule type" value="Genomic_DNA"/>
</dbReference>
<evidence type="ECO:0000259" key="7">
    <source>
        <dbReference type="PROSITE" id="PS50893"/>
    </source>
</evidence>
<comment type="caution">
    <text evidence="8">The sequence shown here is derived from an EMBL/GenBank/DDBJ whole genome shotgun (WGS) entry which is preliminary data.</text>
</comment>
<evidence type="ECO:0000256" key="1">
    <source>
        <dbReference type="ARBA" id="ARBA00004202"/>
    </source>
</evidence>
<dbReference type="Proteomes" id="UP000663802">
    <property type="component" value="Unassembled WGS sequence"/>
</dbReference>
<keyword evidence="3" id="KW-1003">Cell membrane</keyword>
<keyword evidence="2" id="KW-0813">Transport</keyword>
<dbReference type="Gene3D" id="3.40.50.300">
    <property type="entry name" value="P-loop containing nucleotide triphosphate hydrolases"/>
    <property type="match status" value="1"/>
</dbReference>
<dbReference type="InterPro" id="IPR027417">
    <property type="entry name" value="P-loop_NTPase"/>
</dbReference>
<dbReference type="InterPro" id="IPR050166">
    <property type="entry name" value="ABC_transporter_ATP-bind"/>
</dbReference>
<dbReference type="Pfam" id="PF00005">
    <property type="entry name" value="ABC_tran"/>
    <property type="match status" value="1"/>
</dbReference>
<dbReference type="SMART" id="SM00382">
    <property type="entry name" value="AAA"/>
    <property type="match status" value="1"/>
</dbReference>
<reference evidence="8 9" key="1">
    <citation type="journal article" date="2021" name="Int. J. Syst. Evol. Microbiol.">
        <title>Clostridium zeae sp. nov., isolated from corn silage.</title>
        <authorList>
            <person name="Kobayashi H."/>
            <person name="Tanizawa Y."/>
            <person name="Yagura M."/>
            <person name="Sakamoto M."/>
            <person name="Ohkuma M."/>
            <person name="Tohno M."/>
        </authorList>
    </citation>
    <scope>NUCLEOTIDE SEQUENCE [LARGE SCALE GENOMIC DNA]</scope>
    <source>
        <strain evidence="8 9">CSC2</strain>
    </source>
</reference>
<evidence type="ECO:0000256" key="2">
    <source>
        <dbReference type="ARBA" id="ARBA00022448"/>
    </source>
</evidence>
<dbReference type="InterPro" id="IPR017871">
    <property type="entry name" value="ABC_transporter-like_CS"/>
</dbReference>
<feature type="domain" description="ABC transporter" evidence="7">
    <location>
        <begin position="2"/>
        <end position="249"/>
    </location>
</feature>
<gene>
    <name evidence="8" type="ORF">CSC2_50440</name>
</gene>